<evidence type="ECO:0000259" key="13">
    <source>
        <dbReference type="Pfam" id="PF02931"/>
    </source>
</evidence>
<feature type="signal peptide" evidence="12">
    <location>
        <begin position="1"/>
        <end position="22"/>
    </location>
</feature>
<keyword evidence="3" id="KW-0813">Transport</keyword>
<dbReference type="AlphaFoldDB" id="A0A2A2KUQ0"/>
<feature type="transmembrane region" description="Helical" evidence="11">
    <location>
        <begin position="251"/>
        <end position="268"/>
    </location>
</feature>
<feature type="chain" id="PRO_5013285386" description="Neurotransmitter-gated ion-channel ligand-binding domain-containing protein" evidence="12">
    <location>
        <begin position="23"/>
        <end position="393"/>
    </location>
</feature>
<dbReference type="OrthoDB" id="5779643at2759"/>
<evidence type="ECO:0000313" key="15">
    <source>
        <dbReference type="Proteomes" id="UP000218231"/>
    </source>
</evidence>
<dbReference type="SUPFAM" id="SSF90112">
    <property type="entry name" value="Neurotransmitter-gated ion-channel transmembrane pore"/>
    <property type="match status" value="1"/>
</dbReference>
<dbReference type="GO" id="GO:0004888">
    <property type="term" value="F:transmembrane signaling receptor activity"/>
    <property type="evidence" value="ECO:0007669"/>
    <property type="project" value="InterPro"/>
</dbReference>
<dbReference type="InterPro" id="IPR006202">
    <property type="entry name" value="Neur_chan_lig-bd"/>
</dbReference>
<dbReference type="InterPro" id="IPR038050">
    <property type="entry name" value="Neuro_actylchol_rec"/>
</dbReference>
<keyword evidence="9 11" id="KW-0472">Membrane</keyword>
<keyword evidence="4" id="KW-1003">Cell membrane</keyword>
<evidence type="ECO:0000256" key="2">
    <source>
        <dbReference type="ARBA" id="ARBA00004236"/>
    </source>
</evidence>
<dbReference type="STRING" id="2018661.A0A2A2KUQ0"/>
<dbReference type="Gene3D" id="1.20.58.390">
    <property type="entry name" value="Neurotransmitter-gated ion-channel transmembrane domain"/>
    <property type="match status" value="1"/>
</dbReference>
<evidence type="ECO:0000256" key="9">
    <source>
        <dbReference type="ARBA" id="ARBA00023136"/>
    </source>
</evidence>
<evidence type="ECO:0000256" key="7">
    <source>
        <dbReference type="ARBA" id="ARBA00022989"/>
    </source>
</evidence>
<evidence type="ECO:0000256" key="6">
    <source>
        <dbReference type="ARBA" id="ARBA00022729"/>
    </source>
</evidence>
<dbReference type="PANTHER" id="PTHR18945">
    <property type="entry name" value="NEUROTRANSMITTER GATED ION CHANNEL"/>
    <property type="match status" value="1"/>
</dbReference>
<feature type="domain" description="Neurotransmitter-gated ion-channel ligand-binding" evidence="13">
    <location>
        <begin position="36"/>
        <end position="216"/>
    </location>
</feature>
<dbReference type="InterPro" id="IPR036719">
    <property type="entry name" value="Neuro-gated_channel_TM_sf"/>
</dbReference>
<dbReference type="Gene3D" id="2.70.170.10">
    <property type="entry name" value="Neurotransmitter-gated ion-channel ligand-binding domain"/>
    <property type="match status" value="1"/>
</dbReference>
<keyword evidence="7 11" id="KW-1133">Transmembrane helix</keyword>
<evidence type="ECO:0000256" key="4">
    <source>
        <dbReference type="ARBA" id="ARBA00022475"/>
    </source>
</evidence>
<comment type="caution">
    <text evidence="14">The sequence shown here is derived from an EMBL/GenBank/DDBJ whole genome shotgun (WGS) entry which is preliminary data.</text>
</comment>
<keyword evidence="15" id="KW-1185">Reference proteome</keyword>
<evidence type="ECO:0000256" key="5">
    <source>
        <dbReference type="ARBA" id="ARBA00022692"/>
    </source>
</evidence>
<name>A0A2A2KUQ0_9BILA</name>
<feature type="transmembrane region" description="Helical" evidence="11">
    <location>
        <begin position="280"/>
        <end position="298"/>
    </location>
</feature>
<organism evidence="14 15">
    <name type="scientific">Diploscapter pachys</name>
    <dbReference type="NCBI Taxonomy" id="2018661"/>
    <lineage>
        <taxon>Eukaryota</taxon>
        <taxon>Metazoa</taxon>
        <taxon>Ecdysozoa</taxon>
        <taxon>Nematoda</taxon>
        <taxon>Chromadorea</taxon>
        <taxon>Rhabditida</taxon>
        <taxon>Rhabditina</taxon>
        <taxon>Rhabditomorpha</taxon>
        <taxon>Rhabditoidea</taxon>
        <taxon>Rhabditidae</taxon>
        <taxon>Diploscapter</taxon>
    </lineage>
</organism>
<accession>A0A2A2KUQ0</accession>
<evidence type="ECO:0000313" key="14">
    <source>
        <dbReference type="EMBL" id="PAV77736.1"/>
    </source>
</evidence>
<evidence type="ECO:0000256" key="3">
    <source>
        <dbReference type="ARBA" id="ARBA00022448"/>
    </source>
</evidence>
<feature type="transmembrane region" description="Helical" evidence="11">
    <location>
        <begin position="304"/>
        <end position="325"/>
    </location>
</feature>
<evidence type="ECO:0000256" key="11">
    <source>
        <dbReference type="SAM" id="Phobius"/>
    </source>
</evidence>
<gene>
    <name evidence="14" type="ORF">WR25_16381</name>
</gene>
<feature type="transmembrane region" description="Helical" evidence="11">
    <location>
        <begin position="371"/>
        <end position="391"/>
    </location>
</feature>
<keyword evidence="5 11" id="KW-0812">Transmembrane</keyword>
<comment type="subcellular location">
    <subcellularLocation>
        <location evidence="2">Cell membrane</location>
    </subcellularLocation>
    <subcellularLocation>
        <location evidence="1">Membrane</location>
        <topology evidence="1">Multi-pass membrane protein</topology>
    </subcellularLocation>
</comment>
<keyword evidence="6 12" id="KW-0732">Signal</keyword>
<evidence type="ECO:0000256" key="10">
    <source>
        <dbReference type="ARBA" id="ARBA00023303"/>
    </source>
</evidence>
<evidence type="ECO:0000256" key="12">
    <source>
        <dbReference type="SAM" id="SignalP"/>
    </source>
</evidence>
<dbReference type="CDD" id="cd18987">
    <property type="entry name" value="LGIC_ECD_anion"/>
    <property type="match status" value="1"/>
</dbReference>
<dbReference type="Pfam" id="PF02931">
    <property type="entry name" value="Neur_chan_LBD"/>
    <property type="match status" value="1"/>
</dbReference>
<dbReference type="EMBL" id="LIAE01007662">
    <property type="protein sequence ID" value="PAV77736.1"/>
    <property type="molecule type" value="Genomic_DNA"/>
</dbReference>
<reference evidence="14 15" key="1">
    <citation type="journal article" date="2017" name="Curr. Biol.">
        <title>Genome architecture and evolution of a unichromosomal asexual nematode.</title>
        <authorList>
            <person name="Fradin H."/>
            <person name="Zegar C."/>
            <person name="Gutwein M."/>
            <person name="Lucas J."/>
            <person name="Kovtun M."/>
            <person name="Corcoran D."/>
            <person name="Baugh L.R."/>
            <person name="Kiontke K."/>
            <person name="Gunsalus K."/>
            <person name="Fitch D.H."/>
            <person name="Piano F."/>
        </authorList>
    </citation>
    <scope>NUCLEOTIDE SEQUENCE [LARGE SCALE GENOMIC DNA]</scope>
    <source>
        <strain evidence="14">PF1309</strain>
    </source>
</reference>
<dbReference type="InterPro" id="IPR006201">
    <property type="entry name" value="Neur_channel"/>
</dbReference>
<dbReference type="GO" id="GO:0005886">
    <property type="term" value="C:plasma membrane"/>
    <property type="evidence" value="ECO:0007669"/>
    <property type="project" value="UniProtKB-SubCell"/>
</dbReference>
<evidence type="ECO:0000256" key="8">
    <source>
        <dbReference type="ARBA" id="ARBA00023065"/>
    </source>
</evidence>
<dbReference type="InterPro" id="IPR006028">
    <property type="entry name" value="GABAA/Glycine_rcpt"/>
</dbReference>
<keyword evidence="10" id="KW-0407">Ion channel</keyword>
<dbReference type="PRINTS" id="PR00253">
    <property type="entry name" value="GABAARECEPTR"/>
</dbReference>
<dbReference type="SUPFAM" id="SSF63712">
    <property type="entry name" value="Nicotinic receptor ligand binding domain-like"/>
    <property type="match status" value="1"/>
</dbReference>
<protein>
    <recommendedName>
        <fullName evidence="13">Neurotransmitter-gated ion-channel ligand-binding domain-containing protein</fullName>
    </recommendedName>
</protein>
<keyword evidence="8" id="KW-0406">Ion transport</keyword>
<sequence length="393" mass="45039">MSRHAPLIVVLLLLLSIPECSSQGGKLQQTRRIASETQILNRLLSDYDPFTRPPVRDSARHSAIVVIAQVFINSIQWKETTAILDLFLRQEWEDNRLEYDVDPREDIDEIRLPVNKKIWFPDTYFSTGNENREQRGHSFVVVEPSGHVRASESRHIEVPYTNDASPFSNSRVVTLRLASYRYPLEDVVYMWASSPPLVNPVEVSSSLMTAAYSFEEAQEGDCVGNYTVGMYSCIDVTVKFSSSTLSSLSQWFFPSVLLVIASWFHFWIHGSWSVPRTVSAAVPFFFFVLLFIFKPQLVQQSCAMNTWLAFCLFMTFLSFLEYFLVICCGIRRSLRYSHVGHPEEHPIGSPKETTEVTYDSRCGTASNKLDLVSRVLFPVLFIIFLVIYFIFLI</sequence>
<dbReference type="GO" id="GO:0005230">
    <property type="term" value="F:extracellular ligand-gated monoatomic ion channel activity"/>
    <property type="evidence" value="ECO:0007669"/>
    <property type="project" value="InterPro"/>
</dbReference>
<dbReference type="Proteomes" id="UP000218231">
    <property type="component" value="Unassembled WGS sequence"/>
</dbReference>
<evidence type="ECO:0000256" key="1">
    <source>
        <dbReference type="ARBA" id="ARBA00004141"/>
    </source>
</evidence>
<dbReference type="InterPro" id="IPR036734">
    <property type="entry name" value="Neur_chan_lig-bd_sf"/>
</dbReference>
<proteinExistence type="predicted"/>